<dbReference type="Proteomes" id="UP000245207">
    <property type="component" value="Unassembled WGS sequence"/>
</dbReference>
<reference evidence="1 2" key="1">
    <citation type="journal article" date="2018" name="Mol. Plant">
        <title>The genome of Artemisia annua provides insight into the evolution of Asteraceae family and artemisinin biosynthesis.</title>
        <authorList>
            <person name="Shen Q."/>
            <person name="Zhang L."/>
            <person name="Liao Z."/>
            <person name="Wang S."/>
            <person name="Yan T."/>
            <person name="Shi P."/>
            <person name="Liu M."/>
            <person name="Fu X."/>
            <person name="Pan Q."/>
            <person name="Wang Y."/>
            <person name="Lv Z."/>
            <person name="Lu X."/>
            <person name="Zhang F."/>
            <person name="Jiang W."/>
            <person name="Ma Y."/>
            <person name="Chen M."/>
            <person name="Hao X."/>
            <person name="Li L."/>
            <person name="Tang Y."/>
            <person name="Lv G."/>
            <person name="Zhou Y."/>
            <person name="Sun X."/>
            <person name="Brodelius P.E."/>
            <person name="Rose J.K.C."/>
            <person name="Tang K."/>
        </authorList>
    </citation>
    <scope>NUCLEOTIDE SEQUENCE [LARGE SCALE GENOMIC DNA]</scope>
    <source>
        <strain evidence="2">cv. Huhao1</strain>
        <tissue evidence="1">Leaf</tissue>
    </source>
</reference>
<dbReference type="AlphaFoldDB" id="A0A2U1M513"/>
<evidence type="ECO:0000313" key="2">
    <source>
        <dbReference type="Proteomes" id="UP000245207"/>
    </source>
</evidence>
<name>A0A2U1M513_ARTAN</name>
<keyword evidence="2" id="KW-1185">Reference proteome</keyword>
<protein>
    <submittedName>
        <fullName evidence="1">Uncharacterized protein</fullName>
    </submittedName>
</protein>
<organism evidence="1 2">
    <name type="scientific">Artemisia annua</name>
    <name type="common">Sweet wormwood</name>
    <dbReference type="NCBI Taxonomy" id="35608"/>
    <lineage>
        <taxon>Eukaryota</taxon>
        <taxon>Viridiplantae</taxon>
        <taxon>Streptophyta</taxon>
        <taxon>Embryophyta</taxon>
        <taxon>Tracheophyta</taxon>
        <taxon>Spermatophyta</taxon>
        <taxon>Magnoliopsida</taxon>
        <taxon>eudicotyledons</taxon>
        <taxon>Gunneridae</taxon>
        <taxon>Pentapetalae</taxon>
        <taxon>asterids</taxon>
        <taxon>campanulids</taxon>
        <taxon>Asterales</taxon>
        <taxon>Asteraceae</taxon>
        <taxon>Asteroideae</taxon>
        <taxon>Anthemideae</taxon>
        <taxon>Artemisiinae</taxon>
        <taxon>Artemisia</taxon>
    </lineage>
</organism>
<proteinExistence type="predicted"/>
<gene>
    <name evidence="1" type="ORF">CTI12_AA419290</name>
</gene>
<accession>A0A2U1M513</accession>
<dbReference type="PANTHER" id="PTHR47232:SF1">
    <property type="entry name" value="TRANSDUCIN FAMILY PROTEIN _ WD-40 REPEAT FAMILY PROTEIN"/>
    <property type="match status" value="1"/>
</dbReference>
<dbReference type="PANTHER" id="PTHR47232">
    <property type="entry name" value="TRANSDUCIN FAMILY PROTEIN / WD-40 REPEAT FAMILY PROTEIN"/>
    <property type="match status" value="1"/>
</dbReference>
<sequence length="221" mass="26104">MAPLNPKKRYLIIRQLRDTKETLKSLYQQREGLDKNSQPSWERGLYTHKDQKAVFVTIGHHRLVIWRRAVKHWVTDGNHNNMHTGNITGLCGLLYRDIVLEHISLLLGFINLYQCHIFIIAETFDFQWILEKKEEFSNSSLLSFSVHDIQLRLVDNRIKREYEGDPSQSGFVRPLWLPDGLLLSSGLKDLKIHLFNIRYSLENPVKIIHVHYKYVYKAVFH</sequence>
<comment type="caution">
    <text evidence="1">The sequence shown here is derived from an EMBL/GenBank/DDBJ whole genome shotgun (WGS) entry which is preliminary data.</text>
</comment>
<evidence type="ECO:0000313" key="1">
    <source>
        <dbReference type="EMBL" id="PWA56328.1"/>
    </source>
</evidence>
<dbReference type="EMBL" id="PKPP01006494">
    <property type="protein sequence ID" value="PWA56328.1"/>
    <property type="molecule type" value="Genomic_DNA"/>
</dbReference>
<dbReference type="STRING" id="35608.A0A2U1M513"/>